<evidence type="ECO:0000259" key="3">
    <source>
        <dbReference type="Pfam" id="PF03795"/>
    </source>
</evidence>
<feature type="domain" description="YCII-related" evidence="3">
    <location>
        <begin position="9"/>
        <end position="40"/>
    </location>
</feature>
<comment type="caution">
    <text evidence="4">The sequence shown here is derived from an EMBL/GenBank/DDBJ whole genome shotgun (WGS) entry which is preliminary data.</text>
</comment>
<dbReference type="AlphaFoldDB" id="A0A8J8BBX6"/>
<feature type="compositionally biased region" description="Basic and acidic residues" evidence="2">
    <location>
        <begin position="50"/>
        <end position="60"/>
    </location>
</feature>
<name>A0A8J8BBX6_9ACTN</name>
<organism evidence="4 5">
    <name type="scientific">Actinocrinis puniceicyclus</name>
    <dbReference type="NCBI Taxonomy" id="977794"/>
    <lineage>
        <taxon>Bacteria</taxon>
        <taxon>Bacillati</taxon>
        <taxon>Actinomycetota</taxon>
        <taxon>Actinomycetes</taxon>
        <taxon>Catenulisporales</taxon>
        <taxon>Actinospicaceae</taxon>
        <taxon>Actinocrinis</taxon>
    </lineage>
</organism>
<feature type="compositionally biased region" description="Low complexity" evidence="2">
    <location>
        <begin position="78"/>
        <end position="89"/>
    </location>
</feature>
<dbReference type="EMBL" id="JAGSXH010000029">
    <property type="protein sequence ID" value="MBS2963578.1"/>
    <property type="molecule type" value="Genomic_DNA"/>
</dbReference>
<evidence type="ECO:0000256" key="1">
    <source>
        <dbReference type="ARBA" id="ARBA00007689"/>
    </source>
</evidence>
<dbReference type="SUPFAM" id="SSF54909">
    <property type="entry name" value="Dimeric alpha+beta barrel"/>
    <property type="match status" value="1"/>
</dbReference>
<reference evidence="4" key="1">
    <citation type="submission" date="2021-04" db="EMBL/GenBank/DDBJ databases">
        <title>Genome based classification of Actinospica acidithermotolerans sp. nov., an actinobacterium isolated from an Indonesian hot spring.</title>
        <authorList>
            <person name="Kusuma A.B."/>
            <person name="Putra K.E."/>
            <person name="Nafisah S."/>
            <person name="Loh J."/>
            <person name="Nouioui I."/>
            <person name="Goodfellow M."/>
        </authorList>
    </citation>
    <scope>NUCLEOTIDE SEQUENCE</scope>
    <source>
        <strain evidence="4">DSM 45618</strain>
    </source>
</reference>
<gene>
    <name evidence="4" type="ORF">KGA66_11005</name>
</gene>
<evidence type="ECO:0000313" key="4">
    <source>
        <dbReference type="EMBL" id="MBS2963578.1"/>
    </source>
</evidence>
<dbReference type="InterPro" id="IPR011008">
    <property type="entry name" value="Dimeric_a/b-barrel"/>
</dbReference>
<sequence length="171" mass="18084">MQVQRRLQIIDGSYSADKETLAGLWIISAADEDAALEWARLAACVGRDRAPSDSALDRPFKWQRFGSRPPSPTRPPGRRTSAGPWRGAGRPPPPRCARHPAGCGRAGARRVPAPGGGSATQRRLGDLQFGGGAPEMAVGLLVRDGPGRGGGHVRRGGGCRGADRRGRKEAH</sequence>
<protein>
    <recommendedName>
        <fullName evidence="3">YCII-related domain-containing protein</fullName>
    </recommendedName>
</protein>
<evidence type="ECO:0000256" key="2">
    <source>
        <dbReference type="SAM" id="MobiDB-lite"/>
    </source>
</evidence>
<dbReference type="Gene3D" id="3.30.70.1060">
    <property type="entry name" value="Dimeric alpha+beta barrel"/>
    <property type="match status" value="1"/>
</dbReference>
<feature type="region of interest" description="Disordered" evidence="2">
    <location>
        <begin position="143"/>
        <end position="171"/>
    </location>
</feature>
<dbReference type="Pfam" id="PF03795">
    <property type="entry name" value="YCII"/>
    <property type="match status" value="1"/>
</dbReference>
<dbReference type="InterPro" id="IPR005545">
    <property type="entry name" value="YCII"/>
</dbReference>
<proteinExistence type="inferred from homology"/>
<keyword evidence="5" id="KW-1185">Reference proteome</keyword>
<comment type="similarity">
    <text evidence="1">Belongs to the YciI family.</text>
</comment>
<dbReference type="Proteomes" id="UP000677913">
    <property type="component" value="Unassembled WGS sequence"/>
</dbReference>
<accession>A0A8J8BBX6</accession>
<feature type="region of interest" description="Disordered" evidence="2">
    <location>
        <begin position="50"/>
        <end position="131"/>
    </location>
</feature>
<feature type="compositionally biased region" description="Basic and acidic residues" evidence="2">
    <location>
        <begin position="161"/>
        <end position="171"/>
    </location>
</feature>
<evidence type="ECO:0000313" key="5">
    <source>
        <dbReference type="Proteomes" id="UP000677913"/>
    </source>
</evidence>